<protein>
    <recommendedName>
        <fullName evidence="1">site-specific DNA-methyltransferase (adenine-specific)</fullName>
        <ecNumber evidence="1">2.1.1.72</ecNumber>
    </recommendedName>
</protein>
<comment type="catalytic activity">
    <reaction evidence="5">
        <text>a 2'-deoxyadenosine in DNA + S-adenosyl-L-methionine = an N(6)-methyl-2'-deoxyadenosine in DNA + S-adenosyl-L-homocysteine + H(+)</text>
        <dbReference type="Rhea" id="RHEA:15197"/>
        <dbReference type="Rhea" id="RHEA-COMP:12418"/>
        <dbReference type="Rhea" id="RHEA-COMP:12419"/>
        <dbReference type="ChEBI" id="CHEBI:15378"/>
        <dbReference type="ChEBI" id="CHEBI:57856"/>
        <dbReference type="ChEBI" id="CHEBI:59789"/>
        <dbReference type="ChEBI" id="CHEBI:90615"/>
        <dbReference type="ChEBI" id="CHEBI:90616"/>
        <dbReference type="EC" id="2.1.1.72"/>
    </reaction>
</comment>
<proteinExistence type="predicted"/>
<evidence type="ECO:0000313" key="7">
    <source>
        <dbReference type="EMBL" id="PNH21624.1"/>
    </source>
</evidence>
<dbReference type="AlphaFoldDB" id="A0A2J8BA21"/>
<reference evidence="7 8" key="1">
    <citation type="submission" date="2017-05" db="EMBL/GenBank/DDBJ databases">
        <authorList>
            <person name="Song R."/>
            <person name="Chenine A.L."/>
            <person name="Ruprecht R.M."/>
        </authorList>
    </citation>
    <scope>NUCLEOTIDE SEQUENCE [LARGE SCALE GENOMIC DNA]</scope>
    <source>
        <strain evidence="7 8">KA00229</strain>
    </source>
</reference>
<keyword evidence="4" id="KW-0949">S-adenosyl-L-methionine</keyword>
<comment type="caution">
    <text evidence="7">The sequence shown here is derived from an EMBL/GenBank/DDBJ whole genome shotgun (WGS) entry which is preliminary data.</text>
</comment>
<keyword evidence="2" id="KW-0489">Methyltransferase</keyword>
<dbReference type="PANTHER" id="PTHR33841:SF4">
    <property type="entry name" value="RESTRICTION MODIFICATION SYSTEM DNA SPECIFICITY DOMAIN"/>
    <property type="match status" value="1"/>
</dbReference>
<dbReference type="Proteomes" id="UP000242958">
    <property type="component" value="Unassembled WGS sequence"/>
</dbReference>
<evidence type="ECO:0000256" key="5">
    <source>
        <dbReference type="ARBA" id="ARBA00047942"/>
    </source>
</evidence>
<dbReference type="EC" id="2.1.1.72" evidence="1"/>
<dbReference type="RefSeq" id="WP_102889522.1">
    <property type="nucleotide sequence ID" value="NZ_NFMF01000007.1"/>
</dbReference>
<gene>
    <name evidence="7" type="ORF">CAL30_05200</name>
</gene>
<keyword evidence="3" id="KW-0808">Transferase</keyword>
<dbReference type="GO" id="GO:0009007">
    <property type="term" value="F:site-specific DNA-methyltransferase (adenine-specific) activity"/>
    <property type="evidence" value="ECO:0007669"/>
    <property type="project" value="UniProtKB-EC"/>
</dbReference>
<evidence type="ECO:0000256" key="1">
    <source>
        <dbReference type="ARBA" id="ARBA00011900"/>
    </source>
</evidence>
<dbReference type="GO" id="GO:0006304">
    <property type="term" value="P:DNA modification"/>
    <property type="evidence" value="ECO:0007669"/>
    <property type="project" value="InterPro"/>
</dbReference>
<accession>A0A2J8BA21</accession>
<dbReference type="InterPro" id="IPR050953">
    <property type="entry name" value="N4_N6_ade-DNA_methylase"/>
</dbReference>
<dbReference type="SUPFAM" id="SSF53335">
    <property type="entry name" value="S-adenosyl-L-methionine-dependent methyltransferases"/>
    <property type="match status" value="1"/>
</dbReference>
<evidence type="ECO:0000256" key="4">
    <source>
        <dbReference type="ARBA" id="ARBA00022691"/>
    </source>
</evidence>
<sequence>MEIIKELDLYSTSATNDYEFLASDIFKDLYMEIMPNEVRHSLGEYFTPTWLADQVVKNAIKKLPKEKKNKWIAIDSTCGSGVFVITLIKEILSEYNLHDLTIQDKQYLLHEILDRVHGIDINPVFVLTARVSYLLAILPLIEDQKFEIPIYLGDSADIPKEEKIDNIPCYIYTIKTVKGDIDVVFPTSYVKSKGFFEKMYLLQSTIKAEDSKLLYNQIIGAINPEHINVKIKSLIKQMCEKIVELHENEWDGIWIRIASNFMLIARISETDIICGNPPWVKWEYLPTNYANKLKNNIDKRLFSGQSYIGAIALNLCALIANTTSSAWLSEKGVLAFLMPETILTQDSFEGFRNFYLEDSNTRLYLKELDDWTEAGNPFVVTTEKFMTYFYTFKEINYSEGLPVNYYKKQRRQSIARINKFHTFDSVEKYFEVSKGIVAQIDDNRTGFTKIRSSDYSDISKLKSIIGQNDYKARSGVEFTPAEVYFITPWKKSTNKGCYKFKVSDNTHSVYKSSFLEGFEIETKYVRPVIKGPSIGSFEILEYDNYCIFPYEFGNREAIELENLINTAPLIAQYFLEQKN</sequence>
<dbReference type="GO" id="GO:0032259">
    <property type="term" value="P:methylation"/>
    <property type="evidence" value="ECO:0007669"/>
    <property type="project" value="UniProtKB-KW"/>
</dbReference>
<dbReference type="InterPro" id="IPR029063">
    <property type="entry name" value="SAM-dependent_MTases_sf"/>
</dbReference>
<dbReference type="InterPro" id="IPR011639">
    <property type="entry name" value="MethylTrfase_TaqI-like_dom"/>
</dbReference>
<dbReference type="Pfam" id="PF07669">
    <property type="entry name" value="Eco57I"/>
    <property type="match status" value="1"/>
</dbReference>
<name>A0A2J8BA21_9FIRM</name>
<dbReference type="PANTHER" id="PTHR33841">
    <property type="entry name" value="DNA METHYLTRANSFERASE YEEA-RELATED"/>
    <property type="match status" value="1"/>
</dbReference>
<dbReference type="Gene3D" id="3.40.50.150">
    <property type="entry name" value="Vaccinia Virus protein VP39"/>
    <property type="match status" value="1"/>
</dbReference>
<organism evidence="7 8">
    <name type="scientific">Megasphaera hutchinsoni</name>
    <dbReference type="NCBI Taxonomy" id="1588748"/>
    <lineage>
        <taxon>Bacteria</taxon>
        <taxon>Bacillati</taxon>
        <taxon>Bacillota</taxon>
        <taxon>Negativicutes</taxon>
        <taxon>Veillonellales</taxon>
        <taxon>Veillonellaceae</taxon>
        <taxon>Megasphaera</taxon>
    </lineage>
</organism>
<feature type="domain" description="Type II methyltransferase M.TaqI-like" evidence="6">
    <location>
        <begin position="116"/>
        <end position="362"/>
    </location>
</feature>
<dbReference type="PRINTS" id="PR00507">
    <property type="entry name" value="N12N6MTFRASE"/>
</dbReference>
<evidence type="ECO:0000259" key="6">
    <source>
        <dbReference type="Pfam" id="PF07669"/>
    </source>
</evidence>
<evidence type="ECO:0000256" key="3">
    <source>
        <dbReference type="ARBA" id="ARBA00022679"/>
    </source>
</evidence>
<evidence type="ECO:0000313" key="8">
    <source>
        <dbReference type="Proteomes" id="UP000242958"/>
    </source>
</evidence>
<dbReference type="EMBL" id="NFMF01000007">
    <property type="protein sequence ID" value="PNH21624.1"/>
    <property type="molecule type" value="Genomic_DNA"/>
</dbReference>
<evidence type="ECO:0000256" key="2">
    <source>
        <dbReference type="ARBA" id="ARBA00022603"/>
    </source>
</evidence>